<feature type="domain" description="AB hydrolase-1" evidence="1">
    <location>
        <begin position="28"/>
        <end position="127"/>
    </location>
</feature>
<dbReference type="InterPro" id="IPR050266">
    <property type="entry name" value="AB_hydrolase_sf"/>
</dbReference>
<evidence type="ECO:0000313" key="3">
    <source>
        <dbReference type="Proteomes" id="UP000193623"/>
    </source>
</evidence>
<name>A0A1Y5SPL6_9RHOB</name>
<sequence>MTASSFTTADRTRLHYIDEGPEDHGGLPVLCLAGLTRNSHDFDHVAPQLLATGIRLIRMDYRGRGQSDWADPATYTIPHEAADALALLDHLGLEKTAILGTSRGGLIAMMLAATAKHRLLGVALNDIGPEIAPAGLSVIKDYIGRNPVQYTHEEAAHFRARAWSHFTGVPHTRWLAEVRNHYAQTDTGLVIKYDPRLRDAVLDAGAQPVPDLWPLFDAMAGLPLAMLRGDASDLLTAATFDTMRNRRPDAHAAVVTGRGHVPFLDEPEAISTLKDWITDL</sequence>
<dbReference type="SUPFAM" id="SSF53474">
    <property type="entry name" value="alpha/beta-Hydrolases"/>
    <property type="match status" value="1"/>
</dbReference>
<dbReference type="EMBL" id="FWFT01000003">
    <property type="protein sequence ID" value="SLN45272.1"/>
    <property type="molecule type" value="Genomic_DNA"/>
</dbReference>
<reference evidence="2 3" key="1">
    <citation type="submission" date="2017-03" db="EMBL/GenBank/DDBJ databases">
        <authorList>
            <person name="Afonso C.L."/>
            <person name="Miller P.J."/>
            <person name="Scott M.A."/>
            <person name="Spackman E."/>
            <person name="Goraichik I."/>
            <person name="Dimitrov K.M."/>
            <person name="Suarez D.L."/>
            <person name="Swayne D.E."/>
        </authorList>
    </citation>
    <scope>NUCLEOTIDE SEQUENCE [LARGE SCALE GENOMIC DNA]</scope>
    <source>
        <strain evidence="2 3">CECT 8397</strain>
    </source>
</reference>
<protein>
    <submittedName>
        <fullName evidence="2">Tropinesterase</fullName>
        <ecNumber evidence="2">3.1.1.10</ecNumber>
    </submittedName>
</protein>
<dbReference type="EC" id="3.1.1.10" evidence="2"/>
<dbReference type="Proteomes" id="UP000193623">
    <property type="component" value="Unassembled WGS sequence"/>
</dbReference>
<keyword evidence="3" id="KW-1185">Reference proteome</keyword>
<evidence type="ECO:0000259" key="1">
    <source>
        <dbReference type="Pfam" id="PF00561"/>
    </source>
</evidence>
<dbReference type="PANTHER" id="PTHR43798:SF33">
    <property type="entry name" value="HYDROLASE, PUTATIVE (AFU_ORTHOLOGUE AFUA_2G14860)-RELATED"/>
    <property type="match status" value="1"/>
</dbReference>
<keyword evidence="2" id="KW-0378">Hydrolase</keyword>
<gene>
    <name evidence="2" type="ORF">PSJ8397_02366</name>
</gene>
<dbReference type="GO" id="GO:0050357">
    <property type="term" value="F:tropinesterase activity"/>
    <property type="evidence" value="ECO:0007669"/>
    <property type="project" value="UniProtKB-EC"/>
</dbReference>
<dbReference type="Gene3D" id="3.40.50.1820">
    <property type="entry name" value="alpha/beta hydrolase"/>
    <property type="match status" value="1"/>
</dbReference>
<dbReference type="InterPro" id="IPR029058">
    <property type="entry name" value="AB_hydrolase_fold"/>
</dbReference>
<dbReference type="OrthoDB" id="9791366at2"/>
<accession>A0A1Y5SPL6</accession>
<evidence type="ECO:0000313" key="2">
    <source>
        <dbReference type="EMBL" id="SLN45272.1"/>
    </source>
</evidence>
<dbReference type="RefSeq" id="WP_085864757.1">
    <property type="nucleotide sequence ID" value="NZ_FWFT01000003.1"/>
</dbReference>
<proteinExistence type="predicted"/>
<dbReference type="AlphaFoldDB" id="A0A1Y5SPL6"/>
<dbReference type="PANTHER" id="PTHR43798">
    <property type="entry name" value="MONOACYLGLYCEROL LIPASE"/>
    <property type="match status" value="1"/>
</dbReference>
<dbReference type="GO" id="GO:0016020">
    <property type="term" value="C:membrane"/>
    <property type="evidence" value="ECO:0007669"/>
    <property type="project" value="TreeGrafter"/>
</dbReference>
<organism evidence="2 3">
    <name type="scientific">Pseudooctadecabacter jejudonensis</name>
    <dbReference type="NCBI Taxonomy" id="1391910"/>
    <lineage>
        <taxon>Bacteria</taxon>
        <taxon>Pseudomonadati</taxon>
        <taxon>Pseudomonadota</taxon>
        <taxon>Alphaproteobacteria</taxon>
        <taxon>Rhodobacterales</taxon>
        <taxon>Paracoccaceae</taxon>
        <taxon>Pseudooctadecabacter</taxon>
    </lineage>
</organism>
<dbReference type="Pfam" id="PF00561">
    <property type="entry name" value="Abhydrolase_1"/>
    <property type="match status" value="1"/>
</dbReference>
<dbReference type="InterPro" id="IPR000073">
    <property type="entry name" value="AB_hydrolase_1"/>
</dbReference>